<dbReference type="GeneID" id="22913944"/>
<dbReference type="GO" id="GO:0007165">
    <property type="term" value="P:signal transduction"/>
    <property type="evidence" value="ECO:0007669"/>
    <property type="project" value="InterPro"/>
</dbReference>
<dbReference type="EC" id="3.1.4.-" evidence="5"/>
<comment type="similarity">
    <text evidence="5">Belongs to the cyclic nucleotide phosphodiesterase family.</text>
</comment>
<feature type="compositionally biased region" description="Basic and acidic residues" evidence="6">
    <location>
        <begin position="533"/>
        <end position="542"/>
    </location>
</feature>
<comment type="cofactor">
    <cofactor evidence="5">
        <name>a divalent metal cation</name>
        <dbReference type="ChEBI" id="CHEBI:60240"/>
    </cofactor>
    <text evidence="5">Binds 2 divalent metal cations per subunit. Site 1 may preferentially bind zinc ions, while site 2 has a preference for magnesium and/or manganese ions.</text>
</comment>
<evidence type="ECO:0000313" key="9">
    <source>
        <dbReference type="Proteomes" id="UP000019763"/>
    </source>
</evidence>
<dbReference type="PROSITE" id="PS00126">
    <property type="entry name" value="PDEASE_I_1"/>
    <property type="match status" value="1"/>
</dbReference>
<feature type="domain" description="PDEase" evidence="7">
    <location>
        <begin position="150"/>
        <end position="411"/>
    </location>
</feature>
<proteinExistence type="inferred from homology"/>
<dbReference type="InterPro" id="IPR002073">
    <property type="entry name" value="PDEase_catalytic_dom"/>
</dbReference>
<gene>
    <name evidence="8" type="ORF">GNI_111480</name>
</gene>
<keyword evidence="2 5" id="KW-0378">Hydrolase</keyword>
<dbReference type="EMBL" id="AFNH02000832">
    <property type="protein sequence ID" value="EZG55538.1"/>
    <property type="molecule type" value="Genomic_DNA"/>
</dbReference>
<dbReference type="PANTHER" id="PTHR11347">
    <property type="entry name" value="CYCLIC NUCLEOTIDE PHOSPHODIESTERASE"/>
    <property type="match status" value="1"/>
</dbReference>
<feature type="binding site" evidence="4">
    <location>
        <position position="316"/>
    </location>
    <ligand>
        <name>Zn(2+)</name>
        <dbReference type="ChEBI" id="CHEBI:29105"/>
        <label>1</label>
    </ligand>
</feature>
<dbReference type="eggNOG" id="KOG3689">
    <property type="taxonomic scope" value="Eukaryota"/>
</dbReference>
<evidence type="ECO:0000256" key="6">
    <source>
        <dbReference type="SAM" id="MobiDB-lite"/>
    </source>
</evidence>
<dbReference type="OrthoDB" id="342865at2759"/>
<reference evidence="8" key="1">
    <citation type="submission" date="2013-12" db="EMBL/GenBank/DDBJ databases">
        <authorList>
            <person name="Omoto C.K."/>
            <person name="Sibley D."/>
            <person name="Venepally P."/>
            <person name="Hadjithomas M."/>
            <person name="Karamycheva S."/>
            <person name="Brunk B."/>
            <person name="Roos D."/>
            <person name="Caler E."/>
            <person name="Lorenzi H."/>
        </authorList>
    </citation>
    <scope>NUCLEOTIDE SEQUENCE</scope>
</reference>
<dbReference type="Proteomes" id="UP000019763">
    <property type="component" value="Unassembled WGS sequence"/>
</dbReference>
<sequence length="574" mass="65794">MNVASMKMMARINDYVVRCLIPAAPSGSLVASSPSAVAPQRRRESAPSECIIELVYGAFLSSGECCRWRTVPWGSAGWFTVSSAAAADPWYQRRASAPVLLAEQRGRRTSAIWNARCIDYFVMSDQEFVQFFENSLSPFAPAGSRRLQRLNFYRFVLESYRSTNPYHNKYHAVQVYHVTWHMTQCIQSYYHYCYPLLIAAMIHDVDHLGVTNNYLIAVEHPLSILYNDMNILEQHHCAFIFTALSERSDLDIFSRLGSAEKRTIRKIIIQLILSTDMAKHASLMTALTTHLAPKAKDQYSPDDLFIFGQVVLHASDLSNQLTPFPYFVRWAGLCVDEFNRQVELEKKNNVPVTTFMNCTNDKSMIEMELGFLEFVVLPLWQPLVLIEPQLNQWVDTGRQNGKFWKTAIHINDFRKPTRLKSLETNTEGLDRTEGLESGEGLDTAEEFNSQEKQCKCKQCKRKQCNSKQCKMCEQCKYMECRSTEYRSSRELGREESGNKEAAHPSPDTFSTAKTLDSEEDHWSENDSPSAHGFESENDHRLEIEDDLKELGDISTELTDLDNPSARLFIRKWHS</sequence>
<dbReference type="InterPro" id="IPR023088">
    <property type="entry name" value="PDEase"/>
</dbReference>
<dbReference type="Gene3D" id="1.10.1300.10">
    <property type="entry name" value="3'5'-cyclic nucleotide phosphodiesterase, catalytic domain"/>
    <property type="match status" value="1"/>
</dbReference>
<dbReference type="CDD" id="cd00077">
    <property type="entry name" value="HDc"/>
    <property type="match status" value="1"/>
</dbReference>
<evidence type="ECO:0000313" key="8">
    <source>
        <dbReference type="EMBL" id="EZG55538.1"/>
    </source>
</evidence>
<evidence type="ECO:0000256" key="5">
    <source>
        <dbReference type="RuleBase" id="RU363067"/>
    </source>
</evidence>
<evidence type="ECO:0000256" key="1">
    <source>
        <dbReference type="ARBA" id="ARBA00022723"/>
    </source>
</evidence>
<dbReference type="InterPro" id="IPR023174">
    <property type="entry name" value="PDEase_CS"/>
</dbReference>
<comment type="caution">
    <text evidence="8">The sequence shown here is derived from an EMBL/GenBank/DDBJ whole genome shotgun (WGS) entry which is preliminary data.</text>
</comment>
<evidence type="ECO:0000256" key="3">
    <source>
        <dbReference type="PIRSR" id="PIRSR623088-1"/>
    </source>
</evidence>
<protein>
    <recommendedName>
        <fullName evidence="5">Phosphodiesterase</fullName>
        <ecNumber evidence="5">3.1.4.-</ecNumber>
    </recommendedName>
</protein>
<feature type="binding site" evidence="4">
    <location>
        <position position="204"/>
    </location>
    <ligand>
        <name>Zn(2+)</name>
        <dbReference type="ChEBI" id="CHEBI:29105"/>
        <label>1</label>
    </ligand>
</feature>
<evidence type="ECO:0000259" key="7">
    <source>
        <dbReference type="PROSITE" id="PS51845"/>
    </source>
</evidence>
<dbReference type="GO" id="GO:0046872">
    <property type="term" value="F:metal ion binding"/>
    <property type="evidence" value="ECO:0007669"/>
    <property type="project" value="UniProtKB-KW"/>
</dbReference>
<feature type="region of interest" description="Disordered" evidence="6">
    <location>
        <begin position="487"/>
        <end position="542"/>
    </location>
</feature>
<dbReference type="InterPro" id="IPR036971">
    <property type="entry name" value="PDEase_catalytic_dom_sf"/>
</dbReference>
<organism evidence="8 9">
    <name type="scientific">Gregarina niphandrodes</name>
    <name type="common">Septate eugregarine</name>
    <dbReference type="NCBI Taxonomy" id="110365"/>
    <lineage>
        <taxon>Eukaryota</taxon>
        <taxon>Sar</taxon>
        <taxon>Alveolata</taxon>
        <taxon>Apicomplexa</taxon>
        <taxon>Conoidasida</taxon>
        <taxon>Gregarinasina</taxon>
        <taxon>Eugregarinorida</taxon>
        <taxon>Gregarinidae</taxon>
        <taxon>Gregarina</taxon>
    </lineage>
</organism>
<dbReference type="SUPFAM" id="SSF109604">
    <property type="entry name" value="HD-domain/PDEase-like"/>
    <property type="match status" value="1"/>
</dbReference>
<dbReference type="GO" id="GO:0004114">
    <property type="term" value="F:3',5'-cyclic-nucleotide phosphodiesterase activity"/>
    <property type="evidence" value="ECO:0007669"/>
    <property type="project" value="InterPro"/>
</dbReference>
<feature type="binding site" evidence="4">
    <location>
        <position position="204"/>
    </location>
    <ligand>
        <name>Zn(2+)</name>
        <dbReference type="ChEBI" id="CHEBI:29105"/>
        <label>2</label>
    </ligand>
</feature>
<evidence type="ECO:0000256" key="2">
    <source>
        <dbReference type="ARBA" id="ARBA00022801"/>
    </source>
</evidence>
<feature type="binding site" evidence="4">
    <location>
        <position position="203"/>
    </location>
    <ligand>
        <name>Zn(2+)</name>
        <dbReference type="ChEBI" id="CHEBI:29105"/>
        <label>1</label>
    </ligand>
</feature>
<dbReference type="PRINTS" id="PR00387">
    <property type="entry name" value="PDIESTERASE1"/>
</dbReference>
<feature type="active site" description="Proton donor" evidence="3">
    <location>
        <position position="167"/>
    </location>
</feature>
<dbReference type="VEuPathDB" id="CryptoDB:GNI_111480"/>
<keyword evidence="9" id="KW-1185">Reference proteome</keyword>
<accession>A0A023B3K1</accession>
<name>A0A023B3K1_GRENI</name>
<keyword evidence="1 4" id="KW-0479">Metal-binding</keyword>
<feature type="compositionally biased region" description="Basic and acidic residues" evidence="6">
    <location>
        <begin position="487"/>
        <end position="502"/>
    </location>
</feature>
<dbReference type="Pfam" id="PF00233">
    <property type="entry name" value="PDEase_I"/>
    <property type="match status" value="1"/>
</dbReference>
<feature type="binding site" evidence="4">
    <location>
        <position position="171"/>
    </location>
    <ligand>
        <name>Zn(2+)</name>
        <dbReference type="ChEBI" id="CHEBI:29105"/>
        <label>1</label>
    </ligand>
</feature>
<dbReference type="RefSeq" id="XP_011131524.1">
    <property type="nucleotide sequence ID" value="XM_011133222.1"/>
</dbReference>
<evidence type="ECO:0000256" key="4">
    <source>
        <dbReference type="PIRSR" id="PIRSR623088-3"/>
    </source>
</evidence>
<dbReference type="PROSITE" id="PS51845">
    <property type="entry name" value="PDEASE_I_2"/>
    <property type="match status" value="1"/>
</dbReference>
<dbReference type="AlphaFoldDB" id="A0A023B3K1"/>
<dbReference type="InterPro" id="IPR003607">
    <property type="entry name" value="HD/PDEase_dom"/>
</dbReference>